<dbReference type="Proteomes" id="UP000198323">
    <property type="component" value="Unassembled WGS sequence"/>
</dbReference>
<comment type="caution">
    <text evidence="10">The sequence shown here is derived from an EMBL/GenBank/DDBJ whole genome shotgun (WGS) entry which is preliminary data.</text>
</comment>
<dbReference type="InterPro" id="IPR041418">
    <property type="entry name" value="SAM_3"/>
</dbReference>
<dbReference type="FunFam" id="1.10.150.50:FF:000022">
    <property type="entry name" value="Transcription factor CP2 like 1"/>
    <property type="match status" value="1"/>
</dbReference>
<evidence type="ECO:0000256" key="2">
    <source>
        <dbReference type="ARBA" id="ARBA00010852"/>
    </source>
</evidence>
<reference evidence="10 11" key="1">
    <citation type="submission" date="2016-07" db="EMBL/GenBank/DDBJ databases">
        <title>Disparate Historic Effective Population Sizes Predicted by Modern Levels of Genome Diversity for the Scaled Quail (Callipepla squamata) and the Northern Bobwhite (Colinus virginianus): Inferences from First and Second Generation Draft Genome Assemblies for Sympatric New World Quail.</title>
        <authorList>
            <person name="Oldeschulte D.L."/>
            <person name="Halley Y.A."/>
            <person name="Bhattarai E.K."/>
            <person name="Brashear W.A."/>
            <person name="Hill J."/>
            <person name="Metz R.P."/>
            <person name="Johnson C.D."/>
            <person name="Rollins D."/>
            <person name="Peterson M.J."/>
            <person name="Bickhart D.M."/>
            <person name="Decker J.E."/>
            <person name="Seabury C.M."/>
        </authorList>
    </citation>
    <scope>NUCLEOTIDE SEQUENCE [LARGE SCALE GENOMIC DNA]</scope>
    <source>
        <strain evidence="10 11">Texas</strain>
        <tissue evidence="10">Leg muscle</tissue>
    </source>
</reference>
<dbReference type="InterPro" id="IPR007604">
    <property type="entry name" value="CP2"/>
</dbReference>
<dbReference type="SUPFAM" id="SSF47769">
    <property type="entry name" value="SAM/Pointed domain"/>
    <property type="match status" value="1"/>
</dbReference>
<dbReference type="InterPro" id="IPR040167">
    <property type="entry name" value="TF_CP2-like"/>
</dbReference>
<proteinExistence type="inferred from homology"/>
<sequence length="380" mass="44310">QSYEIRLLENRKLGEFQDLNTKYVKSIIRVVFHDRRLQYTEHQQLEGWRWSRPGDRILDIDIPLSVGILDPRASPTQLNTVEFLWDPSKRASAFIQVHCISTEFTPRKHGGEKGVPFRVQIDTFKQNENGEYTEHLHSASCQIKVFKPKGADRKQKTDREKMEKKTTQEKEKYQPSYETTILTEHLLPSASIQDAQQWLHRNRFSPFCRLFSSFSGADLLKMSKEDFVQICGPADGIRLFNAIKGRNVRPKMTIYVCQEPEQNRSHLHQKRENGDGSLCVYHAIFLEELTTLELIEKIANLYSISPQQINRIYRQGPTGIHVLVSNEMVQNFQDESCFVISTLKGNYQFSYYLSLKTFALFNRTKLFHKLSAGFLKRKLI</sequence>
<accession>A0A226NDH2</accession>
<dbReference type="CDD" id="cd09590">
    <property type="entry name" value="SAM_LBP9"/>
    <property type="match status" value="1"/>
</dbReference>
<organism evidence="10 11">
    <name type="scientific">Callipepla squamata</name>
    <name type="common">Scaled quail</name>
    <dbReference type="NCBI Taxonomy" id="9009"/>
    <lineage>
        <taxon>Eukaryota</taxon>
        <taxon>Metazoa</taxon>
        <taxon>Chordata</taxon>
        <taxon>Craniata</taxon>
        <taxon>Vertebrata</taxon>
        <taxon>Euteleostomi</taxon>
        <taxon>Archelosauria</taxon>
        <taxon>Archosauria</taxon>
        <taxon>Dinosauria</taxon>
        <taxon>Saurischia</taxon>
        <taxon>Theropoda</taxon>
        <taxon>Coelurosauria</taxon>
        <taxon>Aves</taxon>
        <taxon>Neognathae</taxon>
        <taxon>Galloanserae</taxon>
        <taxon>Galliformes</taxon>
        <taxon>Odontophoridae</taxon>
        <taxon>Callipepla</taxon>
    </lineage>
</organism>
<dbReference type="Pfam" id="PF04516">
    <property type="entry name" value="CP2"/>
    <property type="match status" value="1"/>
</dbReference>
<protein>
    <recommendedName>
        <fullName evidence="9">Grh/CP2 DB domain-containing protein</fullName>
    </recommendedName>
</protein>
<dbReference type="Pfam" id="PF18016">
    <property type="entry name" value="SAM_3"/>
    <property type="match status" value="1"/>
</dbReference>
<keyword evidence="6 7" id="KW-0539">Nucleus</keyword>
<dbReference type="InterPro" id="IPR037598">
    <property type="entry name" value="TFCP2L1_SAM"/>
</dbReference>
<dbReference type="Gene3D" id="1.10.150.50">
    <property type="entry name" value="Transcription Factor, Ets-1"/>
    <property type="match status" value="1"/>
</dbReference>
<dbReference type="PANTHER" id="PTHR11037:SF18">
    <property type="entry name" value="TRANSCRIPTION FACTOR CP2-LIKE PROTEIN 1"/>
    <property type="match status" value="1"/>
</dbReference>
<keyword evidence="5" id="KW-0804">Transcription</keyword>
<dbReference type="GO" id="GO:0000978">
    <property type="term" value="F:RNA polymerase II cis-regulatory region sequence-specific DNA binding"/>
    <property type="evidence" value="ECO:0007669"/>
    <property type="project" value="TreeGrafter"/>
</dbReference>
<evidence type="ECO:0000256" key="5">
    <source>
        <dbReference type="ARBA" id="ARBA00023163"/>
    </source>
</evidence>
<evidence type="ECO:0000259" key="9">
    <source>
        <dbReference type="PROSITE" id="PS51968"/>
    </source>
</evidence>
<feature type="region of interest" description="Disordered" evidence="8">
    <location>
        <begin position="149"/>
        <end position="174"/>
    </location>
</feature>
<keyword evidence="4 7" id="KW-0238">DNA-binding</keyword>
<dbReference type="GO" id="GO:0005634">
    <property type="term" value="C:nucleus"/>
    <property type="evidence" value="ECO:0007669"/>
    <property type="project" value="UniProtKB-SubCell"/>
</dbReference>
<evidence type="ECO:0000256" key="6">
    <source>
        <dbReference type="ARBA" id="ARBA00023242"/>
    </source>
</evidence>
<gene>
    <name evidence="10" type="ORF">ASZ78_015052</name>
</gene>
<feature type="domain" description="Grh/CP2 DB" evidence="9">
    <location>
        <begin position="1"/>
        <end position="207"/>
    </location>
</feature>
<keyword evidence="3" id="KW-0805">Transcription regulation</keyword>
<dbReference type="EMBL" id="MCFN01000088">
    <property type="protein sequence ID" value="OXB65592.1"/>
    <property type="molecule type" value="Genomic_DNA"/>
</dbReference>
<comment type="subcellular location">
    <subcellularLocation>
        <location evidence="1 7">Nucleus</location>
    </subcellularLocation>
</comment>
<name>A0A226NDH2_CALSU</name>
<comment type="similarity">
    <text evidence="2">Belongs to the grh/CP2 family. CP2 subfamily.</text>
</comment>
<dbReference type="Pfam" id="PF25416">
    <property type="entry name" value="GRHL1_C"/>
    <property type="match status" value="1"/>
</dbReference>
<dbReference type="AlphaFoldDB" id="A0A226NDH2"/>
<feature type="non-terminal residue" evidence="10">
    <location>
        <position position="1"/>
    </location>
</feature>
<evidence type="ECO:0000313" key="11">
    <source>
        <dbReference type="Proteomes" id="UP000198323"/>
    </source>
</evidence>
<dbReference type="OrthoDB" id="9996779at2759"/>
<evidence type="ECO:0000256" key="8">
    <source>
        <dbReference type="SAM" id="MobiDB-lite"/>
    </source>
</evidence>
<dbReference type="InterPro" id="IPR013761">
    <property type="entry name" value="SAM/pointed_sf"/>
</dbReference>
<evidence type="ECO:0000256" key="4">
    <source>
        <dbReference type="ARBA" id="ARBA00023125"/>
    </source>
</evidence>
<evidence type="ECO:0000313" key="10">
    <source>
        <dbReference type="EMBL" id="OXB65592.1"/>
    </source>
</evidence>
<dbReference type="PROSITE" id="PS51968">
    <property type="entry name" value="GRH_CP2_DB"/>
    <property type="match status" value="1"/>
</dbReference>
<dbReference type="GO" id="GO:0001228">
    <property type="term" value="F:DNA-binding transcription activator activity, RNA polymerase II-specific"/>
    <property type="evidence" value="ECO:0007669"/>
    <property type="project" value="TreeGrafter"/>
</dbReference>
<evidence type="ECO:0000256" key="1">
    <source>
        <dbReference type="ARBA" id="ARBA00004123"/>
    </source>
</evidence>
<keyword evidence="11" id="KW-1185">Reference proteome</keyword>
<evidence type="ECO:0000256" key="3">
    <source>
        <dbReference type="ARBA" id="ARBA00023015"/>
    </source>
</evidence>
<feature type="compositionally biased region" description="Basic and acidic residues" evidence="8">
    <location>
        <begin position="149"/>
        <end position="173"/>
    </location>
</feature>
<evidence type="ECO:0000256" key="7">
    <source>
        <dbReference type="PROSITE-ProRule" id="PRU01313"/>
    </source>
</evidence>
<dbReference type="PANTHER" id="PTHR11037">
    <property type="entry name" value="TRANSCRIPTION FACTOR CP2"/>
    <property type="match status" value="1"/>
</dbReference>
<dbReference type="InterPro" id="IPR057520">
    <property type="entry name" value="GRHL1/CP2_C"/>
</dbReference>
<dbReference type="STRING" id="9009.A0A226NDH2"/>